<dbReference type="PANTHER" id="PTHR35450:SF2">
    <property type="entry name" value="REVERSE TRANSCRIPTASE DOMAIN-CONTAINING PROTEIN"/>
    <property type="match status" value="1"/>
</dbReference>
<evidence type="ECO:0008006" key="4">
    <source>
        <dbReference type="Google" id="ProtNLM"/>
    </source>
</evidence>
<gene>
    <name evidence="2" type="ORF">PSYICH_LOCUS14397</name>
</gene>
<dbReference type="Proteomes" id="UP001153636">
    <property type="component" value="Chromosome 8"/>
</dbReference>
<proteinExistence type="predicted"/>
<protein>
    <recommendedName>
        <fullName evidence="4">Reverse transcriptase domain-containing protein</fullName>
    </recommendedName>
</protein>
<sequence>MRSFILLITSRHILNIQFFFPSYISNKCKNIKTFVLTDGSGAGRPREGLASKKRGDHESTNRLRHDYGHDRRTEGMPKKSQGCKEQLTIDSMILKQAEKNQRNLYTCYIDYKKAFDSVPHK</sequence>
<keyword evidence="3" id="KW-1185">Reference proteome</keyword>
<evidence type="ECO:0000313" key="2">
    <source>
        <dbReference type="EMBL" id="CAH1114833.1"/>
    </source>
</evidence>
<dbReference type="EMBL" id="OV651820">
    <property type="protein sequence ID" value="CAH1114833.1"/>
    <property type="molecule type" value="Genomic_DNA"/>
</dbReference>
<dbReference type="PANTHER" id="PTHR35450">
    <property type="entry name" value="REVERSE TRANSCRIPTASE DOMAIN-CONTAINING PROTEIN"/>
    <property type="match status" value="1"/>
</dbReference>
<name>A0A9P0GMY9_9CUCU</name>
<feature type="compositionally biased region" description="Basic and acidic residues" evidence="1">
    <location>
        <begin position="44"/>
        <end position="77"/>
    </location>
</feature>
<organism evidence="2 3">
    <name type="scientific">Psylliodes chrysocephalus</name>
    <dbReference type="NCBI Taxonomy" id="3402493"/>
    <lineage>
        <taxon>Eukaryota</taxon>
        <taxon>Metazoa</taxon>
        <taxon>Ecdysozoa</taxon>
        <taxon>Arthropoda</taxon>
        <taxon>Hexapoda</taxon>
        <taxon>Insecta</taxon>
        <taxon>Pterygota</taxon>
        <taxon>Neoptera</taxon>
        <taxon>Endopterygota</taxon>
        <taxon>Coleoptera</taxon>
        <taxon>Polyphaga</taxon>
        <taxon>Cucujiformia</taxon>
        <taxon>Chrysomeloidea</taxon>
        <taxon>Chrysomelidae</taxon>
        <taxon>Galerucinae</taxon>
        <taxon>Alticini</taxon>
        <taxon>Psylliodes</taxon>
    </lineage>
</organism>
<dbReference type="OrthoDB" id="7697409at2759"/>
<evidence type="ECO:0000256" key="1">
    <source>
        <dbReference type="SAM" id="MobiDB-lite"/>
    </source>
</evidence>
<feature type="region of interest" description="Disordered" evidence="1">
    <location>
        <begin position="37"/>
        <end position="82"/>
    </location>
</feature>
<evidence type="ECO:0000313" key="3">
    <source>
        <dbReference type="Proteomes" id="UP001153636"/>
    </source>
</evidence>
<reference evidence="2" key="1">
    <citation type="submission" date="2022-01" db="EMBL/GenBank/DDBJ databases">
        <authorList>
            <person name="King R."/>
        </authorList>
    </citation>
    <scope>NUCLEOTIDE SEQUENCE</scope>
</reference>
<accession>A0A9P0GMY9</accession>
<dbReference type="AlphaFoldDB" id="A0A9P0GMY9"/>